<dbReference type="PATRIC" id="fig|1121022.4.peg.3872"/>
<sequence>MSLNADFIFETRDITTSLKRDLGLPQDVWYLVLDANLDHAYFMNTQFELHEHTLAGDVRPVVEAAVRNRIAPARSELPYRHYEGA</sequence>
<dbReference type="AlphaFoldDB" id="V4PE90"/>
<gene>
    <name evidence="1" type="ORF">ABENE_18925</name>
</gene>
<dbReference type="OrthoDB" id="7174002at2"/>
<dbReference type="RefSeq" id="WP_018083569.1">
    <property type="nucleotide sequence ID" value="NZ_AQWM01000036.1"/>
</dbReference>
<organism evidence="1 2">
    <name type="scientific">Asticcacaulis benevestitus DSM 16100 = ATCC BAA-896</name>
    <dbReference type="NCBI Taxonomy" id="1121022"/>
    <lineage>
        <taxon>Bacteria</taxon>
        <taxon>Pseudomonadati</taxon>
        <taxon>Pseudomonadota</taxon>
        <taxon>Alphaproteobacteria</taxon>
        <taxon>Caulobacterales</taxon>
        <taxon>Caulobacteraceae</taxon>
        <taxon>Asticcacaulis</taxon>
    </lineage>
</organism>
<dbReference type="EMBL" id="AWGB01000059">
    <property type="protein sequence ID" value="ESQ85469.1"/>
    <property type="molecule type" value="Genomic_DNA"/>
</dbReference>
<evidence type="ECO:0000313" key="2">
    <source>
        <dbReference type="Proteomes" id="UP000017837"/>
    </source>
</evidence>
<reference evidence="1 2" key="1">
    <citation type="journal article" date="2014" name="Nature">
        <title>Sequential evolution of bacterial morphology by co-option of a developmental regulator.</title>
        <authorList>
            <person name="Jiang C."/>
            <person name="Brown P.J."/>
            <person name="Ducret A."/>
            <person name="Brun Y.V."/>
        </authorList>
    </citation>
    <scope>NUCLEOTIDE SEQUENCE [LARGE SCALE GENOMIC DNA]</scope>
    <source>
        <strain evidence="1 2">DSM 16100</strain>
    </source>
</reference>
<proteinExistence type="predicted"/>
<comment type="caution">
    <text evidence="1">The sequence shown here is derived from an EMBL/GenBank/DDBJ whole genome shotgun (WGS) entry which is preliminary data.</text>
</comment>
<name>V4PE90_9CAUL</name>
<dbReference type="STRING" id="1121022.GCA_000376105_03880"/>
<dbReference type="Proteomes" id="UP000017837">
    <property type="component" value="Unassembled WGS sequence"/>
</dbReference>
<evidence type="ECO:0000313" key="1">
    <source>
        <dbReference type="EMBL" id="ESQ85469.1"/>
    </source>
</evidence>
<keyword evidence="2" id="KW-1185">Reference proteome</keyword>
<accession>V4PE90</accession>
<protein>
    <submittedName>
        <fullName evidence="1">Uncharacterized protein</fullName>
    </submittedName>
</protein>